<sequence length="109" mass="12374">MPSLSQQHRWPKMPLLPLEDFKIVYCPQAGLELANWNTFALMHAIGRASRLPQEHLITSYALQVQRIENLIIASTADKEHAMKLISINRIEPVGTLYNVNGNIRTPDDV</sequence>
<proteinExistence type="predicted"/>
<dbReference type="Proteomes" id="UP000821845">
    <property type="component" value="Chromosome 9"/>
</dbReference>
<accession>A0ACB7RKZ8</accession>
<reference evidence="1" key="1">
    <citation type="submission" date="2020-05" db="EMBL/GenBank/DDBJ databases">
        <title>Large-scale comparative analyses of tick genomes elucidate their genetic diversity and vector capacities.</title>
        <authorList>
            <person name="Jia N."/>
            <person name="Wang J."/>
            <person name="Shi W."/>
            <person name="Du L."/>
            <person name="Sun Y."/>
            <person name="Zhan W."/>
            <person name="Jiang J."/>
            <person name="Wang Q."/>
            <person name="Zhang B."/>
            <person name="Ji P."/>
            <person name="Sakyi L.B."/>
            <person name="Cui X."/>
            <person name="Yuan T."/>
            <person name="Jiang B."/>
            <person name="Yang W."/>
            <person name="Lam T.T.-Y."/>
            <person name="Chang Q."/>
            <person name="Ding S."/>
            <person name="Wang X."/>
            <person name="Zhu J."/>
            <person name="Ruan X."/>
            <person name="Zhao L."/>
            <person name="Wei J."/>
            <person name="Que T."/>
            <person name="Du C."/>
            <person name="Cheng J."/>
            <person name="Dai P."/>
            <person name="Han X."/>
            <person name="Huang E."/>
            <person name="Gao Y."/>
            <person name="Liu J."/>
            <person name="Shao H."/>
            <person name="Ye R."/>
            <person name="Li L."/>
            <person name="Wei W."/>
            <person name="Wang X."/>
            <person name="Wang C."/>
            <person name="Yang T."/>
            <person name="Huo Q."/>
            <person name="Li W."/>
            <person name="Guo W."/>
            <person name="Chen H."/>
            <person name="Zhou L."/>
            <person name="Ni X."/>
            <person name="Tian J."/>
            <person name="Zhou Y."/>
            <person name="Sheng Y."/>
            <person name="Liu T."/>
            <person name="Pan Y."/>
            <person name="Xia L."/>
            <person name="Li J."/>
            <person name="Zhao F."/>
            <person name="Cao W."/>
        </authorList>
    </citation>
    <scope>NUCLEOTIDE SEQUENCE</scope>
    <source>
        <strain evidence="1">Hyas-2018</strain>
    </source>
</reference>
<evidence type="ECO:0000313" key="1">
    <source>
        <dbReference type="EMBL" id="KAH6922865.1"/>
    </source>
</evidence>
<evidence type="ECO:0000313" key="2">
    <source>
        <dbReference type="Proteomes" id="UP000821845"/>
    </source>
</evidence>
<organism evidence="1 2">
    <name type="scientific">Hyalomma asiaticum</name>
    <name type="common">Tick</name>
    <dbReference type="NCBI Taxonomy" id="266040"/>
    <lineage>
        <taxon>Eukaryota</taxon>
        <taxon>Metazoa</taxon>
        <taxon>Ecdysozoa</taxon>
        <taxon>Arthropoda</taxon>
        <taxon>Chelicerata</taxon>
        <taxon>Arachnida</taxon>
        <taxon>Acari</taxon>
        <taxon>Parasitiformes</taxon>
        <taxon>Ixodida</taxon>
        <taxon>Ixodoidea</taxon>
        <taxon>Ixodidae</taxon>
        <taxon>Hyalomminae</taxon>
        <taxon>Hyalomma</taxon>
    </lineage>
</organism>
<dbReference type="EMBL" id="CM023489">
    <property type="protein sequence ID" value="KAH6922865.1"/>
    <property type="molecule type" value="Genomic_DNA"/>
</dbReference>
<gene>
    <name evidence="1" type="ORF">HPB50_019924</name>
</gene>
<name>A0ACB7RKZ8_HYAAI</name>
<keyword evidence="2" id="KW-1185">Reference proteome</keyword>
<protein>
    <submittedName>
        <fullName evidence="1">Uncharacterized protein</fullName>
    </submittedName>
</protein>
<comment type="caution">
    <text evidence="1">The sequence shown here is derived from an EMBL/GenBank/DDBJ whole genome shotgun (WGS) entry which is preliminary data.</text>
</comment>